<dbReference type="InterPro" id="IPR050137">
    <property type="entry name" value="PyrR_bifunctional"/>
</dbReference>
<protein>
    <submittedName>
        <fullName evidence="2">Pyrimidine operon attenuation protein/uracil phosphoribosyltransferase</fullName>
    </submittedName>
</protein>
<dbReference type="STRING" id="1137284.GCA_001418205_02978"/>
<dbReference type="AlphaFoldDB" id="A0A0K6IQR9"/>
<dbReference type="EMBL" id="CYHG01000011">
    <property type="protein sequence ID" value="CUB05448.1"/>
    <property type="molecule type" value="Genomic_DNA"/>
</dbReference>
<dbReference type="Pfam" id="PF00156">
    <property type="entry name" value="Pribosyltran"/>
    <property type="match status" value="1"/>
</dbReference>
<dbReference type="SUPFAM" id="SSF53271">
    <property type="entry name" value="PRTase-like"/>
    <property type="match status" value="1"/>
</dbReference>
<name>A0A0K6IQR9_9GAMM</name>
<dbReference type="NCBIfam" id="NF003545">
    <property type="entry name" value="PRK05205.1-1"/>
    <property type="match status" value="1"/>
</dbReference>
<organism evidence="2 3">
    <name type="scientific">Marinomonas fungiae</name>
    <dbReference type="NCBI Taxonomy" id="1137284"/>
    <lineage>
        <taxon>Bacteria</taxon>
        <taxon>Pseudomonadati</taxon>
        <taxon>Pseudomonadota</taxon>
        <taxon>Gammaproteobacteria</taxon>
        <taxon>Oceanospirillales</taxon>
        <taxon>Oceanospirillaceae</taxon>
        <taxon>Marinomonas</taxon>
    </lineage>
</organism>
<gene>
    <name evidence="2" type="ORF">Ga0061065_11138</name>
</gene>
<dbReference type="InterPro" id="IPR000836">
    <property type="entry name" value="PRTase_dom"/>
</dbReference>
<dbReference type="RefSeq" id="WP_055464024.1">
    <property type="nucleotide sequence ID" value="NZ_CYHG01000011.1"/>
</dbReference>
<dbReference type="GO" id="GO:0016757">
    <property type="term" value="F:glycosyltransferase activity"/>
    <property type="evidence" value="ECO:0007669"/>
    <property type="project" value="UniProtKB-KW"/>
</dbReference>
<dbReference type="Gene3D" id="3.40.50.2020">
    <property type="match status" value="1"/>
</dbReference>
<evidence type="ECO:0000259" key="1">
    <source>
        <dbReference type="Pfam" id="PF00156"/>
    </source>
</evidence>
<keyword evidence="3" id="KW-1185">Reference proteome</keyword>
<dbReference type="InterPro" id="IPR029057">
    <property type="entry name" value="PRTase-like"/>
</dbReference>
<dbReference type="PANTHER" id="PTHR11608:SF0">
    <property type="entry name" value="BIFUNCTIONAL PROTEIN PYRR"/>
    <property type="match status" value="1"/>
</dbReference>
<feature type="domain" description="Phosphoribosyltransferase" evidence="1">
    <location>
        <begin position="16"/>
        <end position="137"/>
    </location>
</feature>
<dbReference type="CDD" id="cd06223">
    <property type="entry name" value="PRTases_typeI"/>
    <property type="match status" value="1"/>
</dbReference>
<keyword evidence="2" id="KW-0808">Transferase</keyword>
<dbReference type="Proteomes" id="UP000182769">
    <property type="component" value="Unassembled WGS sequence"/>
</dbReference>
<reference evidence="3" key="1">
    <citation type="submission" date="2015-08" db="EMBL/GenBank/DDBJ databases">
        <authorList>
            <person name="Varghese N."/>
        </authorList>
    </citation>
    <scope>NUCLEOTIDE SEQUENCE [LARGE SCALE GENOMIC DNA]</scope>
    <source>
        <strain evidence="3">JCM 18476</strain>
    </source>
</reference>
<dbReference type="PANTHER" id="PTHR11608">
    <property type="entry name" value="BIFUNCTIONAL PROTEIN PYRR"/>
    <property type="match status" value="1"/>
</dbReference>
<keyword evidence="2" id="KW-0328">Glycosyltransferase</keyword>
<proteinExistence type="predicted"/>
<accession>A0A0K6IQR9</accession>
<sequence>MTLDLNKALNSMKQQLAEYCQQQNIENPIVVGIHSGGVWVANEILDAVPTNEELATLDITFYRDDFTFAGLHPQVGQTNLPAIEDRHVILVDDVLMSGRTIRAAMNEIFDFGRPASITLAILFDLNSRELPIRADIVGEQLTLAENQRVKLSGPTPLTVSVIETH</sequence>
<evidence type="ECO:0000313" key="3">
    <source>
        <dbReference type="Proteomes" id="UP000182769"/>
    </source>
</evidence>
<evidence type="ECO:0000313" key="2">
    <source>
        <dbReference type="EMBL" id="CUB05448.1"/>
    </source>
</evidence>
<dbReference type="OrthoDB" id="9802227at2"/>